<keyword evidence="4" id="KW-1185">Reference proteome</keyword>
<name>A0A8J8SBY4_9FIRM</name>
<dbReference type="Pfam" id="PF01522">
    <property type="entry name" value="Polysacc_deac_1"/>
    <property type="match status" value="1"/>
</dbReference>
<evidence type="ECO:0000313" key="4">
    <source>
        <dbReference type="Proteomes" id="UP000677305"/>
    </source>
</evidence>
<sequence length="233" mass="26439">MIALYILLVLLLVFMFYMVIPNYIARNKSKEVIKTINKSNGKTIALTFDDGPDPLYTNRLLDILKQNNIKATFFLVADKADQNKDIVKRMVEEGHGIGMHTLYHKSAWLSLPHETINEFKKGLAIFDRLGLDITYYRPPWGTFNALTLKNALKNNLKIILWTVEAFDWRKNNSSSNIERILLSRIKDKDIIVLHDSGGAKGAPNNTLGALESTIPKLLNSGFDFITIDEMIKG</sequence>
<dbReference type="CDD" id="cd10959">
    <property type="entry name" value="CE4_NodB_like_3"/>
    <property type="match status" value="1"/>
</dbReference>
<gene>
    <name evidence="3" type="ORF">HYG85_07970</name>
</gene>
<keyword evidence="1" id="KW-1133">Transmembrane helix</keyword>
<dbReference type="GO" id="GO:0005975">
    <property type="term" value="P:carbohydrate metabolic process"/>
    <property type="evidence" value="ECO:0007669"/>
    <property type="project" value="InterPro"/>
</dbReference>
<dbReference type="AlphaFoldDB" id="A0A8J8SBY4"/>
<protein>
    <submittedName>
        <fullName evidence="3">Polysaccharide deacetylase family protein</fullName>
    </submittedName>
</protein>
<reference evidence="3 4" key="1">
    <citation type="submission" date="2020-07" db="EMBL/GenBank/DDBJ databases">
        <title>Vallitalea guaymasensis genome.</title>
        <authorList>
            <person name="Postec A."/>
        </authorList>
    </citation>
    <scope>NUCLEOTIDE SEQUENCE [LARGE SCALE GENOMIC DNA]</scope>
    <source>
        <strain evidence="3 4">Ra1766G1</strain>
    </source>
</reference>
<dbReference type="PROSITE" id="PS51677">
    <property type="entry name" value="NODB"/>
    <property type="match status" value="1"/>
</dbReference>
<dbReference type="InterPro" id="IPR050248">
    <property type="entry name" value="Polysacc_deacetylase_ArnD"/>
</dbReference>
<dbReference type="EMBL" id="CP058561">
    <property type="protein sequence ID" value="QUH28856.1"/>
    <property type="molecule type" value="Genomic_DNA"/>
</dbReference>
<keyword evidence="1" id="KW-0472">Membrane</keyword>
<organism evidence="3 4">
    <name type="scientific">Vallitalea guaymasensis</name>
    <dbReference type="NCBI Taxonomy" id="1185412"/>
    <lineage>
        <taxon>Bacteria</taxon>
        <taxon>Bacillati</taxon>
        <taxon>Bacillota</taxon>
        <taxon>Clostridia</taxon>
        <taxon>Lachnospirales</taxon>
        <taxon>Vallitaleaceae</taxon>
        <taxon>Vallitalea</taxon>
    </lineage>
</organism>
<dbReference type="Gene3D" id="3.20.20.370">
    <property type="entry name" value="Glycoside hydrolase/deacetylase"/>
    <property type="match status" value="1"/>
</dbReference>
<dbReference type="Proteomes" id="UP000677305">
    <property type="component" value="Chromosome"/>
</dbReference>
<dbReference type="PANTHER" id="PTHR10587">
    <property type="entry name" value="GLYCOSYL TRANSFERASE-RELATED"/>
    <property type="match status" value="1"/>
</dbReference>
<proteinExistence type="predicted"/>
<dbReference type="InterPro" id="IPR002509">
    <property type="entry name" value="NODB_dom"/>
</dbReference>
<feature type="domain" description="NodB homology" evidence="2">
    <location>
        <begin position="42"/>
        <end position="225"/>
    </location>
</feature>
<evidence type="ECO:0000256" key="1">
    <source>
        <dbReference type="SAM" id="Phobius"/>
    </source>
</evidence>
<feature type="transmembrane region" description="Helical" evidence="1">
    <location>
        <begin position="6"/>
        <end position="25"/>
    </location>
</feature>
<dbReference type="GO" id="GO:0016810">
    <property type="term" value="F:hydrolase activity, acting on carbon-nitrogen (but not peptide) bonds"/>
    <property type="evidence" value="ECO:0007669"/>
    <property type="project" value="InterPro"/>
</dbReference>
<accession>A0A8J8SBY4</accession>
<evidence type="ECO:0000259" key="2">
    <source>
        <dbReference type="PROSITE" id="PS51677"/>
    </source>
</evidence>
<dbReference type="InterPro" id="IPR011330">
    <property type="entry name" value="Glyco_hydro/deAcase_b/a-brl"/>
</dbReference>
<keyword evidence="1" id="KW-0812">Transmembrane</keyword>
<dbReference type="SUPFAM" id="SSF88713">
    <property type="entry name" value="Glycoside hydrolase/deacetylase"/>
    <property type="match status" value="1"/>
</dbReference>
<evidence type="ECO:0000313" key="3">
    <source>
        <dbReference type="EMBL" id="QUH28856.1"/>
    </source>
</evidence>
<dbReference type="KEGG" id="vgu:HYG85_07970"/>
<dbReference type="RefSeq" id="WP_212693059.1">
    <property type="nucleotide sequence ID" value="NZ_CP058561.1"/>
</dbReference>